<evidence type="ECO:0000313" key="3">
    <source>
        <dbReference type="Proteomes" id="UP001620262"/>
    </source>
</evidence>
<comment type="caution">
    <text evidence="2">The sequence shown here is derived from an EMBL/GenBank/DDBJ whole genome shotgun (WGS) entry which is preliminary data.</text>
</comment>
<feature type="domain" description="KAP NTPase" evidence="1">
    <location>
        <begin position="67"/>
        <end position="248"/>
    </location>
</feature>
<dbReference type="Proteomes" id="UP001620262">
    <property type="component" value="Unassembled WGS sequence"/>
</dbReference>
<reference evidence="2 3" key="1">
    <citation type="submission" date="2024-11" db="EMBL/GenBank/DDBJ databases">
        <title>The Natural Products Discovery Center: Release of the First 8490 Sequenced Strains for Exploring Actinobacteria Biosynthetic Diversity.</title>
        <authorList>
            <person name="Kalkreuter E."/>
            <person name="Kautsar S.A."/>
            <person name="Yang D."/>
            <person name="Bader C.D."/>
            <person name="Teijaro C.N."/>
            <person name="Fluegel L."/>
            <person name="Davis C.M."/>
            <person name="Simpson J.R."/>
            <person name="Lauterbach L."/>
            <person name="Steele A.D."/>
            <person name="Gui C."/>
            <person name="Meng S."/>
            <person name="Li G."/>
            <person name="Viehrig K."/>
            <person name="Ye F."/>
            <person name="Su P."/>
            <person name="Kiefer A.F."/>
            <person name="Nichols A."/>
            <person name="Cepeda A.J."/>
            <person name="Yan W."/>
            <person name="Fan B."/>
            <person name="Jiang Y."/>
            <person name="Adhikari A."/>
            <person name="Zheng C.-J."/>
            <person name="Schuster L."/>
            <person name="Cowan T.M."/>
            <person name="Smanski M.J."/>
            <person name="Chevrette M.G."/>
            <person name="De Carvalho L.P.S."/>
            <person name="Shen B."/>
        </authorList>
    </citation>
    <scope>NUCLEOTIDE SEQUENCE [LARGE SCALE GENOMIC DNA]</scope>
    <source>
        <strain evidence="2 3">NPDC078403</strain>
    </source>
</reference>
<evidence type="ECO:0000313" key="2">
    <source>
        <dbReference type="EMBL" id="MFK3866758.1"/>
    </source>
</evidence>
<dbReference type="SUPFAM" id="SSF52540">
    <property type="entry name" value="P-loop containing nucleoside triphosphate hydrolases"/>
    <property type="match status" value="1"/>
</dbReference>
<evidence type="ECO:0000259" key="1">
    <source>
        <dbReference type="Pfam" id="PF07693"/>
    </source>
</evidence>
<gene>
    <name evidence="2" type="ORF">ACI2JU_23205</name>
</gene>
<dbReference type="InterPro" id="IPR027417">
    <property type="entry name" value="P-loop_NTPase"/>
</dbReference>
<accession>A0ABW8L3Z8</accession>
<dbReference type="Gene3D" id="3.40.50.300">
    <property type="entry name" value="P-loop containing nucleotide triphosphate hydrolases"/>
    <property type="match status" value="1"/>
</dbReference>
<protein>
    <submittedName>
        <fullName evidence="2">P-loop NTPase fold protein</fullName>
    </submittedName>
</protein>
<organism evidence="2 3">
    <name type="scientific">Pseudoalteromonas rhizosphaerae</name>
    <dbReference type="NCBI Taxonomy" id="2518973"/>
    <lineage>
        <taxon>Bacteria</taxon>
        <taxon>Pseudomonadati</taxon>
        <taxon>Pseudomonadota</taxon>
        <taxon>Gammaproteobacteria</taxon>
        <taxon>Alteromonadales</taxon>
        <taxon>Pseudoalteromonadaceae</taxon>
        <taxon>Pseudoalteromonas</taxon>
    </lineage>
</organism>
<dbReference type="EMBL" id="JBJDOT010000061">
    <property type="protein sequence ID" value="MFK3866758.1"/>
    <property type="molecule type" value="Genomic_DNA"/>
</dbReference>
<dbReference type="RefSeq" id="WP_404676615.1">
    <property type="nucleotide sequence ID" value="NZ_JBJDOT010000061.1"/>
</dbReference>
<proteinExistence type="predicted"/>
<sequence>MVSNLKKYLKKSITLDLTKPLSSGAIHTDSFLQTQAKIKLDELLNSFSNQKVVGEDSSIFDSPRYNNTIFVSGQRGAGKTTFLKTYLSELNIESRDGGDIYPVTLIDPTLVHTNQPILVEIITCLKRAFEKEINGCQKSEKYHEFRAQLGELSEGLKLLKIKKEDVDQDASWFLNKAIKNADSGHSLERNLNKLIDILLESINKKLLVIAIDDVDNDTTKAHDVLETIRKYLTHPNIVIVVSGDLKIYSHIVKIKKLEELSSPLLKIDNKTSDLVEHLEQQYLVKVFPAEQRIHLKTLQGIISEDDSISIVLKTTHSGNSTEITDALDTLLVNNFNIDKSFINTYRSFIFEQPIRTILQLFKNVDYKNYSSDNATDFSEFIRSSYIGLLQKEGINSDKLLSTLLHQNDIGLADFNINSRYGELETGYYSRTDGEQDSYNSSQIFLASVKSNFLNSCDNHIGAAIQLMLSTAATSNIYLNYVEEKIKEKANKQDYIDFIGINRYSPTTSLVPHFSPFILDFKGANRPVVMGGVARLPRSSKPGDNFIQCLKSHFNLEDIDSNFRIKTLNDLIKKQDEKGTSFVEFLSAKSITMSSHSSLTKNEGRDYLSSYLLLSVIGELLSAGDNEINLDILISKFGSIQTFSSPSFVNIEAQGSGETLDMGVEEQNVDITGEDIFNNSRLNELLVNWVGKNKSKENKVSFLLVGKVWSRIHYTLNSISEIANTRKVVDSEGSTRSIFLGELMTRWVTGIINSSLIEEARYKPKFDGLLVSSLSKAKNVASASNVFIQNLNIVFSHYENNIVKIKEELPFTTCLLLCPLLWPFFLSEITKVEIRSTLEEIIKNDFDKIDFLDELFLERHKGLEFVSRLPIIGWNK</sequence>
<keyword evidence="3" id="KW-1185">Reference proteome</keyword>
<dbReference type="InterPro" id="IPR011646">
    <property type="entry name" value="KAP_P-loop"/>
</dbReference>
<name>A0ABW8L3Z8_9GAMM</name>
<dbReference type="Pfam" id="PF07693">
    <property type="entry name" value="KAP_NTPase"/>
    <property type="match status" value="1"/>
</dbReference>